<dbReference type="Proteomes" id="UP001153709">
    <property type="component" value="Chromosome 3"/>
</dbReference>
<keyword evidence="3" id="KW-1185">Reference proteome</keyword>
<dbReference type="SUPFAM" id="SSF57903">
    <property type="entry name" value="FYVE/PHD zinc finger"/>
    <property type="match status" value="1"/>
</dbReference>
<feature type="region of interest" description="Disordered" evidence="1">
    <location>
        <begin position="1"/>
        <end position="34"/>
    </location>
</feature>
<dbReference type="OrthoDB" id="7456782at2759"/>
<evidence type="ECO:0000313" key="2">
    <source>
        <dbReference type="EMBL" id="CAG9830898.1"/>
    </source>
</evidence>
<accession>A0A9N9SZ56</accession>
<dbReference type="Gene3D" id="3.30.40.10">
    <property type="entry name" value="Zinc/RING finger domain, C3HC4 (zinc finger)"/>
    <property type="match status" value="1"/>
</dbReference>
<evidence type="ECO:0000313" key="3">
    <source>
        <dbReference type="Proteomes" id="UP001153709"/>
    </source>
</evidence>
<proteinExistence type="predicted"/>
<name>A0A9N9SZ56_DIABA</name>
<sequence>MVKNKKMKKVKEENESSDFSNVPYDDNSDMDTDQESDAECMFCTEHYSKEQHAEKWVQCSSYFKWSHEECAGSDKMNTNIIICDFCI</sequence>
<protein>
    <submittedName>
        <fullName evidence="2">Uncharacterized protein</fullName>
    </submittedName>
</protein>
<dbReference type="AlphaFoldDB" id="A0A9N9SZ56"/>
<dbReference type="EMBL" id="OU898278">
    <property type="protein sequence ID" value="CAG9830898.1"/>
    <property type="molecule type" value="Genomic_DNA"/>
</dbReference>
<gene>
    <name evidence="2" type="ORF">DIABBA_LOCUS4551</name>
</gene>
<organism evidence="2 3">
    <name type="scientific">Diabrotica balteata</name>
    <name type="common">Banded cucumber beetle</name>
    <dbReference type="NCBI Taxonomy" id="107213"/>
    <lineage>
        <taxon>Eukaryota</taxon>
        <taxon>Metazoa</taxon>
        <taxon>Ecdysozoa</taxon>
        <taxon>Arthropoda</taxon>
        <taxon>Hexapoda</taxon>
        <taxon>Insecta</taxon>
        <taxon>Pterygota</taxon>
        <taxon>Neoptera</taxon>
        <taxon>Endopterygota</taxon>
        <taxon>Coleoptera</taxon>
        <taxon>Polyphaga</taxon>
        <taxon>Cucujiformia</taxon>
        <taxon>Chrysomeloidea</taxon>
        <taxon>Chrysomelidae</taxon>
        <taxon>Galerucinae</taxon>
        <taxon>Diabroticina</taxon>
        <taxon>Diabroticites</taxon>
        <taxon>Diabrotica</taxon>
    </lineage>
</organism>
<evidence type="ECO:0000256" key="1">
    <source>
        <dbReference type="SAM" id="MobiDB-lite"/>
    </source>
</evidence>
<reference evidence="2" key="1">
    <citation type="submission" date="2022-01" db="EMBL/GenBank/DDBJ databases">
        <authorList>
            <person name="King R."/>
        </authorList>
    </citation>
    <scope>NUCLEOTIDE SEQUENCE</scope>
</reference>
<dbReference type="InterPro" id="IPR011011">
    <property type="entry name" value="Znf_FYVE_PHD"/>
</dbReference>
<dbReference type="InterPro" id="IPR013083">
    <property type="entry name" value="Znf_RING/FYVE/PHD"/>
</dbReference>